<dbReference type="Gene3D" id="3.90.1590.10">
    <property type="entry name" value="glutathione-dependent formaldehyde- activating enzyme (gfa)"/>
    <property type="match status" value="1"/>
</dbReference>
<keyword evidence="4" id="KW-0456">Lyase</keyword>
<name>A0A0D6B7K3_RHOSU</name>
<dbReference type="PANTHER" id="PTHR33337:SF40">
    <property type="entry name" value="CENP-V_GFA DOMAIN-CONTAINING PROTEIN-RELATED"/>
    <property type="match status" value="1"/>
</dbReference>
<keyword evidence="2" id="KW-0479">Metal-binding</keyword>
<reference evidence="6 7" key="1">
    <citation type="submission" date="2015-02" db="EMBL/GenBank/DDBJ databases">
        <title>Genome sequene of Rhodovulum sulfidophilum DSM 2351.</title>
        <authorList>
            <person name="Nagao N."/>
        </authorList>
    </citation>
    <scope>NUCLEOTIDE SEQUENCE [LARGE SCALE GENOMIC DNA]</scope>
    <source>
        <strain evidence="6 7">DSM 2351</strain>
    </source>
</reference>
<organism evidence="6 7">
    <name type="scientific">Rhodovulum sulfidophilum</name>
    <name type="common">Rhodobacter sulfidophilus</name>
    <dbReference type="NCBI Taxonomy" id="35806"/>
    <lineage>
        <taxon>Bacteria</taxon>
        <taxon>Pseudomonadati</taxon>
        <taxon>Pseudomonadota</taxon>
        <taxon>Alphaproteobacteria</taxon>
        <taxon>Rhodobacterales</taxon>
        <taxon>Paracoccaceae</taxon>
        <taxon>Rhodovulum</taxon>
    </lineage>
</organism>
<comment type="similarity">
    <text evidence="1">Belongs to the Gfa family.</text>
</comment>
<protein>
    <submittedName>
        <fullName evidence="6">Glutathione-dependent formaldehyde-activating, GFA</fullName>
    </submittedName>
</protein>
<evidence type="ECO:0000256" key="3">
    <source>
        <dbReference type="ARBA" id="ARBA00022833"/>
    </source>
</evidence>
<evidence type="ECO:0000256" key="2">
    <source>
        <dbReference type="ARBA" id="ARBA00022723"/>
    </source>
</evidence>
<evidence type="ECO:0000256" key="1">
    <source>
        <dbReference type="ARBA" id="ARBA00005495"/>
    </source>
</evidence>
<dbReference type="KEGG" id="rsu:NHU_03978"/>
<evidence type="ECO:0000256" key="4">
    <source>
        <dbReference type="ARBA" id="ARBA00023239"/>
    </source>
</evidence>
<evidence type="ECO:0000259" key="5">
    <source>
        <dbReference type="PROSITE" id="PS51891"/>
    </source>
</evidence>
<dbReference type="GO" id="GO:0046872">
    <property type="term" value="F:metal ion binding"/>
    <property type="evidence" value="ECO:0007669"/>
    <property type="project" value="UniProtKB-KW"/>
</dbReference>
<sequence>MSDTTLKGNCLCGAVTVEIDLAHRVLGACHCEMCRKWTSGPLMAVHTTQPIRAEGPVKTYASSQWAERAFCSECGSSLWYAFTAEGAHKGHGFVSAGLFEGTLDLPLKSEVYIESKPAGYAFAGDHVRLTEAQMMASAADGMSMGSTGSEGEQQ</sequence>
<gene>
    <name evidence="6" type="ORF">NHU_03978</name>
</gene>
<dbReference type="InterPro" id="IPR011057">
    <property type="entry name" value="Mss4-like_sf"/>
</dbReference>
<dbReference type="GO" id="GO:0016846">
    <property type="term" value="F:carbon-sulfur lyase activity"/>
    <property type="evidence" value="ECO:0007669"/>
    <property type="project" value="InterPro"/>
</dbReference>
<keyword evidence="3" id="KW-0862">Zinc</keyword>
<dbReference type="PANTHER" id="PTHR33337">
    <property type="entry name" value="GFA DOMAIN-CONTAINING PROTEIN"/>
    <property type="match status" value="1"/>
</dbReference>
<dbReference type="PATRIC" id="fig|35806.4.peg.4080"/>
<dbReference type="Pfam" id="PF04828">
    <property type="entry name" value="GFA"/>
    <property type="match status" value="1"/>
</dbReference>
<dbReference type="InterPro" id="IPR006913">
    <property type="entry name" value="CENP-V/GFA"/>
</dbReference>
<evidence type="ECO:0000313" key="6">
    <source>
        <dbReference type="EMBL" id="BAQ71102.1"/>
    </source>
</evidence>
<dbReference type="SUPFAM" id="SSF51316">
    <property type="entry name" value="Mss4-like"/>
    <property type="match status" value="1"/>
</dbReference>
<dbReference type="AlphaFoldDB" id="A0A0D6B7K3"/>
<accession>A0A0D6B7K3</accession>
<proteinExistence type="inferred from homology"/>
<evidence type="ECO:0000313" key="7">
    <source>
        <dbReference type="Proteomes" id="UP000064912"/>
    </source>
</evidence>
<dbReference type="PROSITE" id="PS51891">
    <property type="entry name" value="CENP_V_GFA"/>
    <property type="match status" value="1"/>
</dbReference>
<feature type="domain" description="CENP-V/GFA" evidence="5">
    <location>
        <begin position="6"/>
        <end position="121"/>
    </location>
</feature>
<dbReference type="eggNOG" id="COG3791">
    <property type="taxonomic scope" value="Bacteria"/>
</dbReference>
<dbReference type="Proteomes" id="UP000064912">
    <property type="component" value="Chromosome"/>
</dbReference>
<dbReference type="EMBL" id="AP014800">
    <property type="protein sequence ID" value="BAQ71102.1"/>
    <property type="molecule type" value="Genomic_DNA"/>
</dbReference>